<evidence type="ECO:0000313" key="4">
    <source>
        <dbReference type="EMBL" id="QGW49350.1"/>
    </source>
</evidence>
<dbReference type="EMBL" id="MN689114">
    <property type="protein sequence ID" value="QGW49770.1"/>
    <property type="molecule type" value="Genomic_DNA"/>
</dbReference>
<dbReference type="CDD" id="cd00235">
    <property type="entry name" value="TLP-20"/>
    <property type="match status" value="1"/>
</dbReference>
<dbReference type="EMBL" id="KU669293">
    <property type="protein sequence ID" value="AOL57081.1"/>
    <property type="molecule type" value="Genomic_DNA"/>
</dbReference>
<evidence type="ECO:0000313" key="2">
    <source>
        <dbReference type="EMBL" id="AOL57081.1"/>
    </source>
</evidence>
<reference evidence="3" key="1">
    <citation type="journal article" date="2016" name="Genome Announc.">
        <title>Complete genomes of six Chrysodeixis includens nucleopolyhedrovirus isolates.</title>
        <authorList>
            <person name="Craveiro S.R."/>
            <person name="Santos L.A.V.M."/>
            <person name="Togawa R.C."/>
            <person name="Inglis P.W."/>
            <person name="Grynberg P."/>
            <person name="Ribeiro Z.M.A."/>
            <person name="Ribeiro B.M."/>
            <person name="Castro M.E.B."/>
        </authorList>
    </citation>
    <scope>NUCLEOTIDE SEQUENCE</scope>
    <source>
        <strain evidence="2">IF</strain>
        <strain evidence="3">IG</strain>
    </source>
</reference>
<dbReference type="EMBL" id="MN542939">
    <property type="protein sequence ID" value="QGW49350.1"/>
    <property type="molecule type" value="Genomic_DNA"/>
</dbReference>
<gene>
    <name evidence="3" type="primary">tlp20</name>
    <name evidence="4" type="synonym">ORF-77</name>
</gene>
<dbReference type="InterPro" id="IPR009092">
    <property type="entry name" value="Telokin-like_Tlp20_baculovir"/>
</dbReference>
<feature type="compositionally biased region" description="Basic and acidic residues" evidence="1">
    <location>
        <begin position="225"/>
        <end position="240"/>
    </location>
</feature>
<dbReference type="EMBL" id="MN689116">
    <property type="protein sequence ID" value="QGW50050.1"/>
    <property type="molecule type" value="Genomic_DNA"/>
</dbReference>
<evidence type="ECO:0000256" key="1">
    <source>
        <dbReference type="SAM" id="MobiDB-lite"/>
    </source>
</evidence>
<evidence type="ECO:0000313" key="6">
    <source>
        <dbReference type="EMBL" id="QGW50050.1"/>
    </source>
</evidence>
<dbReference type="SUPFAM" id="SSF51289">
    <property type="entry name" value="Tlp20, baculovirus telokin-like protein"/>
    <property type="match status" value="1"/>
</dbReference>
<dbReference type="EMBL" id="KU669294">
    <property type="protein sequence ID" value="AOL57222.1"/>
    <property type="molecule type" value="Genomic_DNA"/>
</dbReference>
<feature type="compositionally biased region" description="Acidic residues" evidence="1">
    <location>
        <begin position="162"/>
        <end position="180"/>
    </location>
</feature>
<feature type="region of interest" description="Disordered" evidence="1">
    <location>
        <begin position="158"/>
        <end position="240"/>
    </location>
</feature>
<proteinExistence type="predicted"/>
<protein>
    <submittedName>
        <fullName evidence="3">TLP20</fullName>
    </submittedName>
</protein>
<dbReference type="InterPro" id="IPR036731">
    <property type="entry name" value="Tlp20_sf"/>
</dbReference>
<reference evidence="5" key="2">
    <citation type="submission" date="2019-11" db="EMBL/GenBank/DDBJ databases">
        <title>Complete Genome Sequences of Seven New Chrysodeixis includens NPV Isolates from Minas Gerais and Mato Grosso States in Brazil.</title>
        <authorList>
            <person name="Craveiro S.R."/>
            <person name="Monteiro L.L.S."/>
            <person name="Santos L.A.V.M."/>
            <person name="Togawa R.C."/>
            <person name="Inglis P.W."/>
            <person name="Ribeiro Z.M.A."/>
            <person name="Ribeiro B.M."/>
            <person name="Castro M.E.B."/>
        </authorList>
    </citation>
    <scope>NUCLEOTIDE SEQUENCE</scope>
    <source>
        <strain evidence="4">ChinNPV-MG.A</strain>
        <strain evidence="5">ChinNPV-MT.C</strain>
        <strain evidence="6">ChinNPV-MT.E</strain>
    </source>
</reference>
<evidence type="ECO:0000313" key="5">
    <source>
        <dbReference type="EMBL" id="QGW49770.1"/>
    </source>
</evidence>
<evidence type="ECO:0000313" key="3">
    <source>
        <dbReference type="EMBL" id="AOL57222.1"/>
    </source>
</evidence>
<accession>A0A1C8ZZH0</accession>
<name>A0A1C8ZZH0_9ABAC</name>
<dbReference type="Pfam" id="PF06088">
    <property type="entry name" value="TLP-20"/>
    <property type="match status" value="1"/>
</dbReference>
<sequence length="240" mass="27199">MATNNNGTVDIAVYVTLDKDNDKNILSFIVQDEYHLKKLAVGAYNLNILDTQLLAKLAQNQCRSSTIVEGEYVVVYNFNIRNNLNVILFNIKPTVLKKGACIFKIIYTDKMTEAVPKNEINLKNNFVEGINNTANVNYNDIEPLRKSTNSQLFLKTFGNRAEDDDDDENDEEEGDYDNEIEEKNNRKRVGSRKSSDESNKINTNGLGSDAMEYSDSDYDSSGELSTKRQKLDNDTQSHQI</sequence>
<dbReference type="Gene3D" id="2.70.40.20">
    <property type="entry name" value="Baculovirus telokin-like protein 20"/>
    <property type="match status" value="1"/>
</dbReference>
<organism evidence="3">
    <name type="scientific">Chrysodeixis includens nucleopolyhedrovirus</name>
    <dbReference type="NCBI Taxonomy" id="1207438"/>
    <lineage>
        <taxon>Viruses</taxon>
        <taxon>Viruses incertae sedis</taxon>
        <taxon>Naldaviricetes</taxon>
        <taxon>Lefavirales</taxon>
        <taxon>Baculoviridae</taxon>
        <taxon>Alphabaculovirus</taxon>
        <taxon>Alphabaculovirus chrincludentis</taxon>
        <taxon>Alphabaculovirus alterchrincludentis</taxon>
    </lineage>
</organism>